<organism evidence="3 4">
    <name type="scientific">Paractinoplanes ferrugineus</name>
    <dbReference type="NCBI Taxonomy" id="113564"/>
    <lineage>
        <taxon>Bacteria</taxon>
        <taxon>Bacillati</taxon>
        <taxon>Actinomycetota</taxon>
        <taxon>Actinomycetes</taxon>
        <taxon>Micromonosporales</taxon>
        <taxon>Micromonosporaceae</taxon>
        <taxon>Paractinoplanes</taxon>
    </lineage>
</organism>
<keyword evidence="2" id="KW-0732">Signal</keyword>
<protein>
    <recommendedName>
        <fullName evidence="5">PknH-like protein</fullName>
    </recommendedName>
</protein>
<reference evidence="3" key="1">
    <citation type="submission" date="2021-01" db="EMBL/GenBank/DDBJ databases">
        <title>Whole genome shotgun sequence of Actinoplanes ferrugineus NBRC 15555.</title>
        <authorList>
            <person name="Komaki H."/>
            <person name="Tamura T."/>
        </authorList>
    </citation>
    <scope>NUCLEOTIDE SEQUENCE</scope>
    <source>
        <strain evidence="3">NBRC 15555</strain>
    </source>
</reference>
<proteinExistence type="predicted"/>
<gene>
    <name evidence="3" type="ORF">Afe05nite_28670</name>
</gene>
<evidence type="ECO:0000313" key="3">
    <source>
        <dbReference type="EMBL" id="GIE11027.1"/>
    </source>
</evidence>
<dbReference type="RefSeq" id="WP_203817563.1">
    <property type="nucleotide sequence ID" value="NZ_BOMM01000022.1"/>
</dbReference>
<comment type="caution">
    <text evidence="3">The sequence shown here is derived from an EMBL/GenBank/DDBJ whole genome shotgun (WGS) entry which is preliminary data.</text>
</comment>
<evidence type="ECO:0000313" key="4">
    <source>
        <dbReference type="Proteomes" id="UP000598174"/>
    </source>
</evidence>
<keyword evidence="4" id="KW-1185">Reference proteome</keyword>
<sequence>MRKFGYESVKFAVVTVSVVALATPVPAFASPASSASAATTPTTATPAVAPVAAAPRPRPLNGALLTADDLPNGYRTTPGDAGGMSMMTDINTDTDICAQRVGSTVPKGPSVTAAFTKSGTGTMLFQSLATTGAPGARAIVRSVAAAPRKCPAVLVNLPTSGQKARLHLAPMRVTRLGDAAAGLRFTVGLPDVARTVQGRMISVAYRGVALTIMLIGGPQVSPQEAGLIAATAVRKLRRLG</sequence>
<feature type="signal peptide" evidence="2">
    <location>
        <begin position="1"/>
        <end position="29"/>
    </location>
</feature>
<evidence type="ECO:0000256" key="1">
    <source>
        <dbReference type="SAM" id="MobiDB-lite"/>
    </source>
</evidence>
<dbReference type="EMBL" id="BOMM01000022">
    <property type="protein sequence ID" value="GIE11027.1"/>
    <property type="molecule type" value="Genomic_DNA"/>
</dbReference>
<feature type="chain" id="PRO_5037159879" description="PknH-like protein" evidence="2">
    <location>
        <begin position="30"/>
        <end position="240"/>
    </location>
</feature>
<name>A0A919MKC0_9ACTN</name>
<evidence type="ECO:0000256" key="2">
    <source>
        <dbReference type="SAM" id="SignalP"/>
    </source>
</evidence>
<evidence type="ECO:0008006" key="5">
    <source>
        <dbReference type="Google" id="ProtNLM"/>
    </source>
</evidence>
<feature type="region of interest" description="Disordered" evidence="1">
    <location>
        <begin position="63"/>
        <end position="83"/>
    </location>
</feature>
<dbReference type="Proteomes" id="UP000598174">
    <property type="component" value="Unassembled WGS sequence"/>
</dbReference>
<dbReference type="AlphaFoldDB" id="A0A919MKC0"/>
<accession>A0A919MKC0</accession>